<keyword evidence="9 11" id="KW-0472">Membrane</keyword>
<evidence type="ECO:0000256" key="9">
    <source>
        <dbReference type="ARBA" id="ARBA00023136"/>
    </source>
</evidence>
<organism evidence="13 14">
    <name type="scientific">Aggregatibacter aphrophilus ATCC 33389</name>
    <dbReference type="NCBI Taxonomy" id="985008"/>
    <lineage>
        <taxon>Bacteria</taxon>
        <taxon>Pseudomonadati</taxon>
        <taxon>Pseudomonadota</taxon>
        <taxon>Gammaproteobacteria</taxon>
        <taxon>Pasteurellales</taxon>
        <taxon>Pasteurellaceae</taxon>
        <taxon>Aggregatibacter</taxon>
    </lineage>
</organism>
<proteinExistence type="inferred from homology"/>
<dbReference type="AlphaFoldDB" id="A0A448FBS4"/>
<dbReference type="GO" id="GO:0008955">
    <property type="term" value="F:peptidoglycan glycosyltransferase activity"/>
    <property type="evidence" value="ECO:0007669"/>
    <property type="project" value="UniProtKB-UniRule"/>
</dbReference>
<evidence type="ECO:0000313" key="14">
    <source>
        <dbReference type="Proteomes" id="UP000272690"/>
    </source>
</evidence>
<keyword evidence="5 11" id="KW-0812">Transmembrane</keyword>
<dbReference type="RefSeq" id="WP_005703859.1">
    <property type="nucleotide sequence ID" value="NZ_AEWB02000015.1"/>
</dbReference>
<dbReference type="Gene3D" id="1.10.3810.10">
    <property type="entry name" value="Biosynthetic peptidoglycan transglycosylase-like"/>
    <property type="match status" value="1"/>
</dbReference>
<evidence type="ECO:0000313" key="13">
    <source>
        <dbReference type="EMBL" id="VEF44520.1"/>
    </source>
</evidence>
<dbReference type="OrthoDB" id="9766909at2"/>
<protein>
    <recommendedName>
        <fullName evidence="11">Biosynthetic peptidoglycan transglycosylase</fullName>
        <ecNumber evidence="11">2.4.99.28</ecNumber>
    </recommendedName>
    <alternativeName>
        <fullName evidence="11">Glycan polymerase</fullName>
    </alternativeName>
    <alternativeName>
        <fullName evidence="11">Peptidoglycan glycosyltransferase MtgA</fullName>
        <shortName evidence="11">PGT</shortName>
    </alternativeName>
</protein>
<reference evidence="13 14" key="1">
    <citation type="submission" date="2018-12" db="EMBL/GenBank/DDBJ databases">
        <authorList>
            <consortium name="Pathogen Informatics"/>
        </authorList>
    </citation>
    <scope>NUCLEOTIDE SEQUENCE [LARGE SCALE GENOMIC DNA]</scope>
    <source>
        <strain evidence="13 14">NCTC5906</strain>
    </source>
</reference>
<keyword evidence="2 11" id="KW-0997">Cell inner membrane</keyword>
<dbReference type="EMBL" id="LR134327">
    <property type="protein sequence ID" value="VEF44520.1"/>
    <property type="molecule type" value="Genomic_DNA"/>
</dbReference>
<keyword evidence="10 11" id="KW-0961">Cell wall biogenesis/degradation</keyword>
<dbReference type="GO" id="GO:0016763">
    <property type="term" value="F:pentosyltransferase activity"/>
    <property type="evidence" value="ECO:0007669"/>
    <property type="project" value="InterPro"/>
</dbReference>
<evidence type="ECO:0000256" key="7">
    <source>
        <dbReference type="ARBA" id="ARBA00022984"/>
    </source>
</evidence>
<dbReference type="Proteomes" id="UP000272690">
    <property type="component" value="Chromosome"/>
</dbReference>
<evidence type="ECO:0000256" key="4">
    <source>
        <dbReference type="ARBA" id="ARBA00022679"/>
    </source>
</evidence>
<evidence type="ECO:0000256" key="3">
    <source>
        <dbReference type="ARBA" id="ARBA00022676"/>
    </source>
</evidence>
<accession>A0A448FBS4</accession>
<dbReference type="GO" id="GO:0071555">
    <property type="term" value="P:cell wall organization"/>
    <property type="evidence" value="ECO:0007669"/>
    <property type="project" value="UniProtKB-KW"/>
</dbReference>
<keyword evidence="3 11" id="KW-0328">Glycosyltransferase</keyword>
<dbReference type="InterPro" id="IPR023346">
    <property type="entry name" value="Lysozyme-like_dom_sf"/>
</dbReference>
<comment type="function">
    <text evidence="11">Peptidoglycan polymerase that catalyzes glycan chain elongation from lipid-linked precursors.</text>
</comment>
<comment type="similarity">
    <text evidence="11">Belongs to the glycosyltransferase 51 family.</text>
</comment>
<dbReference type="PANTHER" id="PTHR30400:SF0">
    <property type="entry name" value="BIOSYNTHETIC PEPTIDOGLYCAN TRANSGLYCOSYLASE"/>
    <property type="match status" value="1"/>
</dbReference>
<dbReference type="GO" id="GO:0005886">
    <property type="term" value="C:plasma membrane"/>
    <property type="evidence" value="ECO:0007669"/>
    <property type="project" value="UniProtKB-SubCell"/>
</dbReference>
<sequence>MRNKKLTNIILNRLNLRKFKLRRFHFSYKSAVRFLIRFFLATVAITFIFRFVPIPCSAYMLQQKIAHLLDGDFEYTTRHQWVSIDDIAWPMQLAVIAAEDQQFPEHYGFDFSAIEKAFKHNQKSKRTRGASTISQQTAKNLYLWHGQSWLRKGIEVPATLLLETLWSKKRILEVYLNLAEFGEGIYGVEAASQFYFKKPAKNLSQNEAALLAAVLPNPIIYKVNAPGAYTKRRQFWIQHQMNQLGKSYLKKLD</sequence>
<dbReference type="GO" id="GO:0009252">
    <property type="term" value="P:peptidoglycan biosynthetic process"/>
    <property type="evidence" value="ECO:0007669"/>
    <property type="project" value="UniProtKB-UniRule"/>
</dbReference>
<keyword evidence="6 11" id="KW-0133">Cell shape</keyword>
<evidence type="ECO:0000256" key="2">
    <source>
        <dbReference type="ARBA" id="ARBA00022519"/>
    </source>
</evidence>
<evidence type="ECO:0000256" key="10">
    <source>
        <dbReference type="ARBA" id="ARBA00023316"/>
    </source>
</evidence>
<comment type="pathway">
    <text evidence="11">Cell wall biogenesis; peptidoglycan biosynthesis.</text>
</comment>
<gene>
    <name evidence="13" type="primary">pbpD</name>
    <name evidence="11" type="synonym">mtgA</name>
    <name evidence="13" type="ORF">NCTC5906_02022</name>
</gene>
<dbReference type="InterPro" id="IPR001264">
    <property type="entry name" value="Glyco_trans_51"/>
</dbReference>
<dbReference type="PANTHER" id="PTHR30400">
    <property type="entry name" value="MONOFUNCTIONAL BIOSYNTHETIC PEPTIDOGLYCAN TRANSGLYCOSYLASE"/>
    <property type="match status" value="1"/>
</dbReference>
<dbReference type="GeneID" id="49636420"/>
<dbReference type="UniPathway" id="UPA00219"/>
<comment type="catalytic activity">
    <reaction evidence="11">
        <text>[GlcNAc-(1-&gt;4)-Mur2Ac(oyl-L-Ala-gamma-D-Glu-L-Lys-D-Ala-D-Ala)](n)-di-trans,octa-cis-undecaprenyl diphosphate + beta-D-GlcNAc-(1-&gt;4)-Mur2Ac(oyl-L-Ala-gamma-D-Glu-L-Lys-D-Ala-D-Ala)-di-trans,octa-cis-undecaprenyl diphosphate = [GlcNAc-(1-&gt;4)-Mur2Ac(oyl-L-Ala-gamma-D-Glu-L-Lys-D-Ala-D-Ala)](n+1)-di-trans,octa-cis-undecaprenyl diphosphate + di-trans,octa-cis-undecaprenyl diphosphate + H(+)</text>
        <dbReference type="Rhea" id="RHEA:23708"/>
        <dbReference type="Rhea" id="RHEA-COMP:9602"/>
        <dbReference type="Rhea" id="RHEA-COMP:9603"/>
        <dbReference type="ChEBI" id="CHEBI:15378"/>
        <dbReference type="ChEBI" id="CHEBI:58405"/>
        <dbReference type="ChEBI" id="CHEBI:60033"/>
        <dbReference type="ChEBI" id="CHEBI:78435"/>
        <dbReference type="EC" id="2.4.99.28"/>
    </reaction>
</comment>
<keyword evidence="8 11" id="KW-1133">Transmembrane helix</keyword>
<evidence type="ECO:0000256" key="6">
    <source>
        <dbReference type="ARBA" id="ARBA00022960"/>
    </source>
</evidence>
<comment type="subcellular location">
    <subcellularLocation>
        <location evidence="11">Cell inner membrane</location>
        <topology evidence="11">Single-pass membrane protein</topology>
    </subcellularLocation>
</comment>
<dbReference type="HAMAP" id="MF_00766">
    <property type="entry name" value="PGT_MtgA"/>
    <property type="match status" value="1"/>
</dbReference>
<dbReference type="GO" id="GO:0008360">
    <property type="term" value="P:regulation of cell shape"/>
    <property type="evidence" value="ECO:0007669"/>
    <property type="project" value="UniProtKB-KW"/>
</dbReference>
<dbReference type="GO" id="GO:0009274">
    <property type="term" value="C:peptidoglycan-based cell wall"/>
    <property type="evidence" value="ECO:0007669"/>
    <property type="project" value="InterPro"/>
</dbReference>
<name>A0A448FBS4_AGGAP</name>
<dbReference type="EC" id="2.4.99.28" evidence="11"/>
<dbReference type="InterPro" id="IPR036950">
    <property type="entry name" value="PBP_transglycosylase"/>
</dbReference>
<evidence type="ECO:0000256" key="11">
    <source>
        <dbReference type="HAMAP-Rule" id="MF_00766"/>
    </source>
</evidence>
<evidence type="ECO:0000256" key="1">
    <source>
        <dbReference type="ARBA" id="ARBA00022475"/>
    </source>
</evidence>
<feature type="domain" description="Glycosyl transferase family 51" evidence="12">
    <location>
        <begin position="75"/>
        <end position="241"/>
    </location>
</feature>
<dbReference type="Pfam" id="PF00912">
    <property type="entry name" value="Transgly"/>
    <property type="match status" value="1"/>
</dbReference>
<keyword evidence="1 11" id="KW-1003">Cell membrane</keyword>
<keyword evidence="4 11" id="KW-0808">Transferase</keyword>
<evidence type="ECO:0000256" key="5">
    <source>
        <dbReference type="ARBA" id="ARBA00022692"/>
    </source>
</evidence>
<dbReference type="SUPFAM" id="SSF53955">
    <property type="entry name" value="Lysozyme-like"/>
    <property type="match status" value="1"/>
</dbReference>
<dbReference type="InterPro" id="IPR011812">
    <property type="entry name" value="Pep_trsgly"/>
</dbReference>
<keyword evidence="7 11" id="KW-0573">Peptidoglycan synthesis</keyword>
<evidence type="ECO:0000259" key="12">
    <source>
        <dbReference type="Pfam" id="PF00912"/>
    </source>
</evidence>
<evidence type="ECO:0000256" key="8">
    <source>
        <dbReference type="ARBA" id="ARBA00022989"/>
    </source>
</evidence>
<dbReference type="NCBIfam" id="TIGR02070">
    <property type="entry name" value="mono_pep_trsgly"/>
    <property type="match status" value="1"/>
</dbReference>